<dbReference type="SUPFAM" id="SSF52980">
    <property type="entry name" value="Restriction endonuclease-like"/>
    <property type="match status" value="1"/>
</dbReference>
<evidence type="ECO:0000256" key="11">
    <source>
        <dbReference type="ARBA" id="ARBA00034617"/>
    </source>
</evidence>
<evidence type="ECO:0000259" key="16">
    <source>
        <dbReference type="PROSITE" id="PS51198"/>
    </source>
</evidence>
<gene>
    <name evidence="18" type="ORF">MAG551_01985</name>
</gene>
<keyword evidence="2 14" id="KW-0547">Nucleotide-binding</keyword>
<evidence type="ECO:0000256" key="2">
    <source>
        <dbReference type="ARBA" id="ARBA00022741"/>
    </source>
</evidence>
<keyword evidence="3" id="KW-0227">DNA damage</keyword>
<protein>
    <recommendedName>
        <fullName evidence="12">DNA 3'-5' helicase</fullName>
        <ecNumber evidence="12">5.6.2.4</ecNumber>
    </recommendedName>
</protein>
<comment type="catalytic activity">
    <reaction evidence="11">
        <text>Couples ATP hydrolysis with the unwinding of duplex DNA by translocating in the 3'-5' direction.</text>
        <dbReference type="EC" id="5.6.2.4"/>
    </reaction>
</comment>
<dbReference type="GO" id="GO:0033202">
    <property type="term" value="C:DNA helicase complex"/>
    <property type="evidence" value="ECO:0007669"/>
    <property type="project" value="TreeGrafter"/>
</dbReference>
<evidence type="ECO:0000256" key="1">
    <source>
        <dbReference type="ARBA" id="ARBA00022722"/>
    </source>
</evidence>
<sequence length="1246" mass="143393">MTNKLTDSQIKGVTITDRDLCVVAGPGSGKTRVLVERFANLVTEHNIPINEILTLTFTEKAANEMKIRAAKTFEDKGMEKERQEIEFAYLSTIHSFCSRLLRENAIEAVLDPQFRVMDELEAGRVKELTLESTLKKWAEAKGLDTFLNDIFWKQTDSKKSRLKSFKENLIMLYEKIRNSCVPISATVNTDDLSQEIISSYNEAEKLINKIREICSEKKLTEKTRDKVNYVLERWNGSNLQNDINKLYKEKHHPSSPPSQGGEIGEVKTTKNSTADNHTLALLNRVKGIHSVINLSVSKDAKETLSNLREELKTLIGLLAEDYSTGIKMVLRDFLANFDIAYSEWKRAESLIDFTDLEVKTIELLKKNKQIAKEIKQKFRYILVDEFQDISRLQKTIIDLIRRKDNLFIVGDEKQSIYGFRDAEVEIFQDIQKDSDRESLISLNENFRSRPQVLDLVNHIFDRLWSDTSADRENNHIDSTTPSSPPSQGGERGEVSSSFIDNTQQLKAGAEFSDKPVPSIEIIVAEGNDKTEARKWESMEIAKRIKEIIDKGEIRITNKRERERNISYRDIAILFRSTTDIKLYEHSLSHLDVPYYVVSGRGFFNTTEITDLINLLKVIESPLDEINLASVLKSPFVGINDDALFRLADYAHNNNENRLLYQALDEVGSIKEIETQSRDRIIQFRQFLNEVQGIKPRTSLWNLISFILKKTEFQSKMLLFSNGKKRYANLLKLVELCKNQEDFEPLTLKDFIEIVEGYKFREIRESEAPVESEEDDVVKLITTHSAKGLEFPVVIVADVDRDNTRPSDYFVYSRNHGISFKILNPSTNEEERPLSYERISDESKEKELRESRRLLFVAMTRAQEHLIISGGINKNRTKGDKDSGNWYGYVSSTLGLNPDPKDNPEIIKLDDNKQGQNSLQTVEIRHTRIKDENKPPARTGTGGPKEGKKIKLLTQYKKEIAACNKIKAPSPSKEIADTGKNILSTITHTVDVDNSHYVYSVTEILKFHFCPQLYYFNSILGLQGINERCWTEPDYAEGEDGSNLKDDELPGHELGNIVHRVFKNYHLSDDKLKEYIKKELSVFGLDTNRKSIDLVANWVNSFYKSDIGKEVISGKQQKRETSFIFNYRHNLIRGQIDLFYFNNEGLLKIIDYKANDITTDEIPEKVQYYKLQMQLYARALETIYSTEVDGTILYFLVPDKPVVVDTTEEACKELDLTLDNFFTAHRDGEFKRLANEKCRWCEYESIC</sequence>
<keyword evidence="7 14" id="KW-0067">ATP-binding</keyword>
<dbReference type="GO" id="GO:0043138">
    <property type="term" value="F:3'-5' DNA helicase activity"/>
    <property type="evidence" value="ECO:0007669"/>
    <property type="project" value="UniProtKB-EC"/>
</dbReference>
<evidence type="ECO:0000256" key="12">
    <source>
        <dbReference type="ARBA" id="ARBA00034808"/>
    </source>
</evidence>
<dbReference type="CDD" id="cd17932">
    <property type="entry name" value="DEXQc_UvrD"/>
    <property type="match status" value="2"/>
</dbReference>
<dbReference type="GO" id="GO:0004527">
    <property type="term" value="F:exonuclease activity"/>
    <property type="evidence" value="ECO:0007669"/>
    <property type="project" value="UniProtKB-KW"/>
</dbReference>
<evidence type="ECO:0000256" key="7">
    <source>
        <dbReference type="ARBA" id="ARBA00022840"/>
    </source>
</evidence>
<evidence type="ECO:0000256" key="6">
    <source>
        <dbReference type="ARBA" id="ARBA00022839"/>
    </source>
</evidence>
<dbReference type="InterPro" id="IPR000212">
    <property type="entry name" value="DNA_helicase_UvrD/REP"/>
</dbReference>
<dbReference type="PANTHER" id="PTHR11070">
    <property type="entry name" value="UVRD / RECB / PCRA DNA HELICASE FAMILY MEMBER"/>
    <property type="match status" value="1"/>
</dbReference>
<evidence type="ECO:0000313" key="19">
    <source>
        <dbReference type="Proteomes" id="UP000722750"/>
    </source>
</evidence>
<dbReference type="InterPro" id="IPR011335">
    <property type="entry name" value="Restrct_endonuc-II-like"/>
</dbReference>
<dbReference type="Gene3D" id="1.10.486.10">
    <property type="entry name" value="PCRA, domain 4"/>
    <property type="match status" value="1"/>
</dbReference>
<evidence type="ECO:0000256" key="15">
    <source>
        <dbReference type="SAM" id="MobiDB-lite"/>
    </source>
</evidence>
<evidence type="ECO:0000256" key="13">
    <source>
        <dbReference type="ARBA" id="ARBA00048988"/>
    </source>
</evidence>
<dbReference type="EMBL" id="JAANXD010000076">
    <property type="protein sequence ID" value="MBS1258921.1"/>
    <property type="molecule type" value="Genomic_DNA"/>
</dbReference>
<dbReference type="Pfam" id="PF12705">
    <property type="entry name" value="PDDEXK_1"/>
    <property type="match status" value="1"/>
</dbReference>
<organism evidence="18 19">
    <name type="scientific">Candidatus Scalindua arabica</name>
    <dbReference type="NCBI Taxonomy" id="1127984"/>
    <lineage>
        <taxon>Bacteria</taxon>
        <taxon>Pseudomonadati</taxon>
        <taxon>Planctomycetota</taxon>
        <taxon>Candidatus Brocadiia</taxon>
        <taxon>Candidatus Brocadiales</taxon>
        <taxon>Candidatus Scalinduaceae</taxon>
        <taxon>Candidatus Scalindua</taxon>
    </lineage>
</organism>
<dbReference type="PANTHER" id="PTHR11070:SF48">
    <property type="entry name" value="ATP-DEPENDENT HELICASE_NUCLEASE SUBUNIT A"/>
    <property type="match status" value="1"/>
</dbReference>
<evidence type="ECO:0000256" key="4">
    <source>
        <dbReference type="ARBA" id="ARBA00022801"/>
    </source>
</evidence>
<dbReference type="InterPro" id="IPR027417">
    <property type="entry name" value="P-loop_NTPase"/>
</dbReference>
<evidence type="ECO:0000256" key="9">
    <source>
        <dbReference type="ARBA" id="ARBA00023204"/>
    </source>
</evidence>
<dbReference type="Gene3D" id="3.40.50.300">
    <property type="entry name" value="P-loop containing nucleotide triphosphate hydrolases"/>
    <property type="match status" value="4"/>
</dbReference>
<dbReference type="InterPro" id="IPR014016">
    <property type="entry name" value="UvrD-like_ATP-bd"/>
</dbReference>
<dbReference type="EC" id="5.6.2.4" evidence="12"/>
<evidence type="ECO:0000256" key="3">
    <source>
        <dbReference type="ARBA" id="ARBA00022763"/>
    </source>
</evidence>
<feature type="region of interest" description="Disordered" evidence="15">
    <location>
        <begin position="248"/>
        <end position="269"/>
    </location>
</feature>
<feature type="binding site" evidence="14">
    <location>
        <begin position="24"/>
        <end position="31"/>
    </location>
    <ligand>
        <name>ATP</name>
        <dbReference type="ChEBI" id="CHEBI:30616"/>
    </ligand>
</feature>
<name>A0A941W4T3_9BACT</name>
<dbReference type="Pfam" id="PF00580">
    <property type="entry name" value="UvrD-helicase"/>
    <property type="match status" value="1"/>
</dbReference>
<dbReference type="PROSITE" id="PS51198">
    <property type="entry name" value="UVRD_HELICASE_ATP_BIND"/>
    <property type="match status" value="1"/>
</dbReference>
<dbReference type="InterPro" id="IPR014017">
    <property type="entry name" value="DNA_helicase_UvrD-like_C"/>
</dbReference>
<comment type="catalytic activity">
    <reaction evidence="13">
        <text>ATP + H2O = ADP + phosphate + H(+)</text>
        <dbReference type="Rhea" id="RHEA:13065"/>
        <dbReference type="ChEBI" id="CHEBI:15377"/>
        <dbReference type="ChEBI" id="CHEBI:15378"/>
        <dbReference type="ChEBI" id="CHEBI:30616"/>
        <dbReference type="ChEBI" id="CHEBI:43474"/>
        <dbReference type="ChEBI" id="CHEBI:456216"/>
        <dbReference type="EC" id="5.6.2.4"/>
    </reaction>
</comment>
<evidence type="ECO:0000313" key="18">
    <source>
        <dbReference type="EMBL" id="MBS1258921.1"/>
    </source>
</evidence>
<feature type="region of interest" description="Disordered" evidence="15">
    <location>
        <begin position="470"/>
        <end position="494"/>
    </location>
</feature>
<keyword evidence="9" id="KW-0234">DNA repair</keyword>
<comment type="caution">
    <text evidence="18">The sequence shown here is derived from an EMBL/GenBank/DDBJ whole genome shotgun (WGS) entry which is preliminary data.</text>
</comment>
<dbReference type="GO" id="GO:0005829">
    <property type="term" value="C:cytosol"/>
    <property type="evidence" value="ECO:0007669"/>
    <property type="project" value="TreeGrafter"/>
</dbReference>
<dbReference type="GO" id="GO:0005524">
    <property type="term" value="F:ATP binding"/>
    <property type="evidence" value="ECO:0007669"/>
    <property type="project" value="UniProtKB-UniRule"/>
</dbReference>
<dbReference type="InterPro" id="IPR038726">
    <property type="entry name" value="PDDEXK_AddAB-type"/>
</dbReference>
<keyword evidence="6" id="KW-0269">Exonuclease</keyword>
<dbReference type="Pfam" id="PF13361">
    <property type="entry name" value="UvrD_C"/>
    <property type="match status" value="1"/>
</dbReference>
<keyword evidence="1" id="KW-0540">Nuclease</keyword>
<evidence type="ECO:0000259" key="17">
    <source>
        <dbReference type="PROSITE" id="PS51217"/>
    </source>
</evidence>
<dbReference type="GO" id="GO:0003677">
    <property type="term" value="F:DNA binding"/>
    <property type="evidence" value="ECO:0007669"/>
    <property type="project" value="UniProtKB-KW"/>
</dbReference>
<keyword evidence="10" id="KW-0413">Isomerase</keyword>
<dbReference type="GO" id="GO:0000725">
    <property type="term" value="P:recombinational repair"/>
    <property type="evidence" value="ECO:0007669"/>
    <property type="project" value="TreeGrafter"/>
</dbReference>
<evidence type="ECO:0000256" key="8">
    <source>
        <dbReference type="ARBA" id="ARBA00023125"/>
    </source>
</evidence>
<evidence type="ECO:0000256" key="10">
    <source>
        <dbReference type="ARBA" id="ARBA00023235"/>
    </source>
</evidence>
<dbReference type="SUPFAM" id="SSF52540">
    <property type="entry name" value="P-loop containing nucleoside triphosphate hydrolases"/>
    <property type="match status" value="1"/>
</dbReference>
<accession>A0A941W4T3</accession>
<dbReference type="Proteomes" id="UP000722750">
    <property type="component" value="Unassembled WGS sequence"/>
</dbReference>
<keyword evidence="8" id="KW-0238">DNA-binding</keyword>
<feature type="domain" description="UvrD-like helicase ATP-binding" evidence="16">
    <location>
        <begin position="3"/>
        <end position="449"/>
    </location>
</feature>
<evidence type="ECO:0000256" key="5">
    <source>
        <dbReference type="ARBA" id="ARBA00022806"/>
    </source>
</evidence>
<keyword evidence="4 14" id="KW-0378">Hydrolase</keyword>
<proteinExistence type="predicted"/>
<reference evidence="18" key="1">
    <citation type="journal article" date="2021" name="ISME J.">
        <title>Fine-scale metabolic discontinuity in a stratified prokaryote microbiome of a Red Sea deep halocline.</title>
        <authorList>
            <person name="Michoud G."/>
            <person name="Ngugi D.K."/>
            <person name="Barozzi A."/>
            <person name="Merlino G."/>
            <person name="Calleja M.L."/>
            <person name="Delgado-Huertas A."/>
            <person name="Moran X.A.G."/>
            <person name="Daffonchio D."/>
        </authorList>
    </citation>
    <scope>NUCLEOTIDE SEQUENCE</scope>
    <source>
        <strain evidence="18">SuakinDeep_MAG55_1</strain>
    </source>
</reference>
<evidence type="ECO:0000256" key="14">
    <source>
        <dbReference type="PROSITE-ProRule" id="PRU00560"/>
    </source>
</evidence>
<dbReference type="PROSITE" id="PS51217">
    <property type="entry name" value="UVRD_HELICASE_CTER"/>
    <property type="match status" value="1"/>
</dbReference>
<feature type="domain" description="UvrD-like helicase C-terminal" evidence="17">
    <location>
        <begin position="489"/>
        <end position="787"/>
    </location>
</feature>
<keyword evidence="5 14" id="KW-0347">Helicase</keyword>
<dbReference type="Gene3D" id="3.90.320.10">
    <property type="match status" value="1"/>
</dbReference>
<dbReference type="AlphaFoldDB" id="A0A941W4T3"/>
<dbReference type="InterPro" id="IPR011604">
    <property type="entry name" value="PDDEXK-like_dom_sf"/>
</dbReference>